<dbReference type="Proteomes" id="UP000032534">
    <property type="component" value="Unassembled WGS sequence"/>
</dbReference>
<keyword evidence="2" id="KW-1133">Transmembrane helix</keyword>
<proteinExistence type="predicted"/>
<evidence type="ECO:0000313" key="4">
    <source>
        <dbReference type="EMBL" id="KJD46270.1"/>
    </source>
</evidence>
<feature type="transmembrane region" description="Helical" evidence="2">
    <location>
        <begin position="122"/>
        <end position="142"/>
    </location>
</feature>
<protein>
    <submittedName>
        <fullName evidence="4">Membrane protein</fullName>
    </submittedName>
</protein>
<dbReference type="PATRIC" id="fig|159743.3.peg.1489"/>
<feature type="transmembrane region" description="Helical" evidence="2">
    <location>
        <begin position="148"/>
        <end position="167"/>
    </location>
</feature>
<dbReference type="EMBL" id="JTHP01000009">
    <property type="protein sequence ID" value="KJD46270.1"/>
    <property type="molecule type" value="Genomic_DNA"/>
</dbReference>
<comment type="caution">
    <text evidence="4">The sequence shown here is derived from an EMBL/GenBank/DDBJ whole genome shotgun (WGS) entry which is preliminary data.</text>
</comment>
<name>A0A0D7X4D2_9BACL</name>
<keyword evidence="5" id="KW-1185">Reference proteome</keyword>
<feature type="domain" description="Nucleoside transporter/FeoB GTPase Gate" evidence="3">
    <location>
        <begin position="45"/>
        <end position="108"/>
    </location>
</feature>
<dbReference type="RefSeq" id="WP_044645419.1">
    <property type="nucleotide sequence ID" value="NZ_JTHP01000009.1"/>
</dbReference>
<feature type="transmembrane region" description="Helical" evidence="2">
    <location>
        <begin position="406"/>
        <end position="429"/>
    </location>
</feature>
<feature type="transmembrane region" description="Helical" evidence="2">
    <location>
        <begin position="253"/>
        <end position="272"/>
    </location>
</feature>
<dbReference type="OrthoDB" id="1645614at2"/>
<evidence type="ECO:0000259" key="3">
    <source>
        <dbReference type="Pfam" id="PF07670"/>
    </source>
</evidence>
<feature type="transmembrane region" description="Helical" evidence="2">
    <location>
        <begin position="327"/>
        <end position="349"/>
    </location>
</feature>
<feature type="transmembrane region" description="Helical" evidence="2">
    <location>
        <begin position="48"/>
        <end position="72"/>
    </location>
</feature>
<sequence length="444" mass="47451">MPLYRRYSLPLLILMLLFLFILMAAHPQSSLNAGLRGLAIWWDVLFPSLFPFFVISELLLGFGIVHFIGTLLDPLMQPLFRVPGCGGFVAAVSCASGYPIGAKLTVKLWEQKWITRIEGERLVAFTTSSDPIFLIGAVSVGFFHQPEIAVVLGAAHYGGVLIIGLLMRFHGSRSGDADTHGNRPQSAATAAGHTGQPTPTSLAVAPNAKLDASSAQRRGRLRQALFAMHTARLEDGRPFGELLRQAIASSLRLIIVVGGLVVFFCVILEALTNSGLMSGLRLLTASLLSACGLPPTLTDSIVGGIFEVTLGAQAAGEAIGAALPFKVAAAAFVLSWGGLSVHAQVASILNTTNLRYLPFLLARAAHGIISALLALVLWRPLMGWGSSPVFSPIYVIIWSPGFSSTVLWQSLLFLTCLLIAMLCLSWLSAGTSRLFARLRGAPRK</sequence>
<feature type="region of interest" description="Disordered" evidence="1">
    <location>
        <begin position="176"/>
        <end position="199"/>
    </location>
</feature>
<accession>A0A0D7X4D2</accession>
<gene>
    <name evidence="4" type="ORF">QD47_06815</name>
</gene>
<dbReference type="Pfam" id="PF07670">
    <property type="entry name" value="Gate"/>
    <property type="match status" value="1"/>
</dbReference>
<dbReference type="InterPro" id="IPR014226">
    <property type="entry name" value="Spore_IM_YlbJ"/>
</dbReference>
<evidence type="ECO:0000256" key="1">
    <source>
        <dbReference type="SAM" id="MobiDB-lite"/>
    </source>
</evidence>
<keyword evidence="2" id="KW-0472">Membrane</keyword>
<evidence type="ECO:0000313" key="5">
    <source>
        <dbReference type="Proteomes" id="UP000032534"/>
    </source>
</evidence>
<evidence type="ECO:0000256" key="2">
    <source>
        <dbReference type="SAM" id="Phobius"/>
    </source>
</evidence>
<dbReference type="NCBIfam" id="TIGR02871">
    <property type="entry name" value="spore_ylbJ"/>
    <property type="match status" value="1"/>
</dbReference>
<dbReference type="InterPro" id="IPR011642">
    <property type="entry name" value="Gate_dom"/>
</dbReference>
<keyword evidence="2" id="KW-0812">Transmembrane</keyword>
<organism evidence="4 5">
    <name type="scientific">Paenibacillus terrae</name>
    <dbReference type="NCBI Taxonomy" id="159743"/>
    <lineage>
        <taxon>Bacteria</taxon>
        <taxon>Bacillati</taxon>
        <taxon>Bacillota</taxon>
        <taxon>Bacilli</taxon>
        <taxon>Bacillales</taxon>
        <taxon>Paenibacillaceae</taxon>
        <taxon>Paenibacillus</taxon>
    </lineage>
</organism>
<feature type="transmembrane region" description="Helical" evidence="2">
    <location>
        <begin position="356"/>
        <end position="378"/>
    </location>
</feature>
<dbReference type="AlphaFoldDB" id="A0A0D7X4D2"/>
<reference evidence="4 5" key="1">
    <citation type="submission" date="2014-11" db="EMBL/GenBank/DDBJ databases">
        <title>Draft Genome Sequences of Paenibacillus polymyxa NRRL B-30509 and Paenibacillus terrae NRRL B-30644, Strains from a Poultry Environment that Produce Tridecaptin A and Paenicidins.</title>
        <authorList>
            <person name="van Belkum M.J."/>
            <person name="Lohans C.T."/>
            <person name="Vederas J.C."/>
        </authorList>
    </citation>
    <scope>NUCLEOTIDE SEQUENCE [LARGE SCALE GENOMIC DNA]</scope>
    <source>
        <strain evidence="4 5">NRRL B-30644</strain>
    </source>
</reference>